<dbReference type="InterPro" id="IPR055170">
    <property type="entry name" value="GFO_IDH_MocA-like_dom"/>
</dbReference>
<dbReference type="InterPro" id="IPR036291">
    <property type="entry name" value="NAD(P)-bd_dom_sf"/>
</dbReference>
<dbReference type="AlphaFoldDB" id="A0A2T0X429"/>
<dbReference type="Pfam" id="PF22725">
    <property type="entry name" value="GFO_IDH_MocA_C3"/>
    <property type="match status" value="1"/>
</dbReference>
<name>A0A2T0X429_9RHOB</name>
<dbReference type="RefSeq" id="WP_106161233.1">
    <property type="nucleotide sequence ID" value="NZ_PVTT01000002.1"/>
</dbReference>
<dbReference type="SUPFAM" id="SSF55347">
    <property type="entry name" value="Glyceraldehyde-3-phosphate dehydrogenase-like, C-terminal domain"/>
    <property type="match status" value="1"/>
</dbReference>
<evidence type="ECO:0000259" key="1">
    <source>
        <dbReference type="Pfam" id="PF22725"/>
    </source>
</evidence>
<dbReference type="Gene3D" id="3.30.360.10">
    <property type="entry name" value="Dihydrodipicolinate Reductase, domain 2"/>
    <property type="match status" value="1"/>
</dbReference>
<keyword evidence="3" id="KW-1185">Reference proteome</keyword>
<dbReference type="SUPFAM" id="SSF51735">
    <property type="entry name" value="NAD(P)-binding Rossmann-fold domains"/>
    <property type="match status" value="1"/>
</dbReference>
<gene>
    <name evidence="2" type="ORF">BCF33_2548</name>
</gene>
<accession>A0A2T0X429</accession>
<dbReference type="Proteomes" id="UP000238801">
    <property type="component" value="Unassembled WGS sequence"/>
</dbReference>
<evidence type="ECO:0000313" key="2">
    <source>
        <dbReference type="EMBL" id="PRY93667.1"/>
    </source>
</evidence>
<dbReference type="EMBL" id="PVTT01000002">
    <property type="protein sequence ID" value="PRY93667.1"/>
    <property type="molecule type" value="Genomic_DNA"/>
</dbReference>
<evidence type="ECO:0000313" key="3">
    <source>
        <dbReference type="Proteomes" id="UP000238801"/>
    </source>
</evidence>
<proteinExistence type="predicted"/>
<sequence>MRVAIVGTAHVHAADYAAVCEGRPGTTLVGIAAPDPGSPFRFPPDVPVVAEPAVLIPHDLAVVTVDARSQESVIPSLRAPHLFVEKPLGADRGARERLAVHLAARGGTTSLGFFLRHGPAPCAMAEAVRGGRRLRELRLRFAHDGLRAGWLEAWPAHLSPERMGYGAFGDLGIHLLDAATLVAGPLAPEACRLRHRADGLETGGSARLAGPNGVAVHLEVDAAATEACLTVEAKFEDGTLTCGGRLGPPGTGAGGLPDPASGFSTVLDALERGEPPGGAILSDAVAAGRLLDAVLAT</sequence>
<comment type="caution">
    <text evidence="2">The sequence shown here is derived from an EMBL/GenBank/DDBJ whole genome shotgun (WGS) entry which is preliminary data.</text>
</comment>
<dbReference type="Gene3D" id="3.40.50.720">
    <property type="entry name" value="NAD(P)-binding Rossmann-like Domain"/>
    <property type="match status" value="1"/>
</dbReference>
<dbReference type="OrthoDB" id="6183734at2"/>
<feature type="domain" description="GFO/IDH/MocA-like oxidoreductase" evidence="1">
    <location>
        <begin position="133"/>
        <end position="240"/>
    </location>
</feature>
<organism evidence="2 3">
    <name type="scientific">Hasllibacter halocynthiae</name>
    <dbReference type="NCBI Taxonomy" id="595589"/>
    <lineage>
        <taxon>Bacteria</taxon>
        <taxon>Pseudomonadati</taxon>
        <taxon>Pseudomonadota</taxon>
        <taxon>Alphaproteobacteria</taxon>
        <taxon>Rhodobacterales</taxon>
        <taxon>Roseobacteraceae</taxon>
        <taxon>Hasllibacter</taxon>
    </lineage>
</organism>
<protein>
    <submittedName>
        <fullName evidence="2">Putative dehydrogenase</fullName>
    </submittedName>
</protein>
<reference evidence="2 3" key="1">
    <citation type="submission" date="2018-03" db="EMBL/GenBank/DDBJ databases">
        <title>Genomic Encyclopedia of Archaeal and Bacterial Type Strains, Phase II (KMG-II): from individual species to whole genera.</title>
        <authorList>
            <person name="Goeker M."/>
        </authorList>
    </citation>
    <scope>NUCLEOTIDE SEQUENCE [LARGE SCALE GENOMIC DNA]</scope>
    <source>
        <strain evidence="2 3">DSM 29318</strain>
    </source>
</reference>